<feature type="transmembrane region" description="Helical" evidence="8">
    <location>
        <begin position="210"/>
        <end position="229"/>
    </location>
</feature>
<evidence type="ECO:0000256" key="3">
    <source>
        <dbReference type="ARBA" id="ARBA00022692"/>
    </source>
</evidence>
<evidence type="ECO:0008006" key="11">
    <source>
        <dbReference type="Google" id="ProtNLM"/>
    </source>
</evidence>
<gene>
    <name evidence="9" type="ORF">SLS63_005286</name>
</gene>
<feature type="region of interest" description="Disordered" evidence="7">
    <location>
        <begin position="91"/>
        <end position="115"/>
    </location>
</feature>
<feature type="region of interest" description="Disordered" evidence="7">
    <location>
        <begin position="1"/>
        <end position="55"/>
    </location>
</feature>
<dbReference type="Proteomes" id="UP001430848">
    <property type="component" value="Unassembled WGS sequence"/>
</dbReference>
<feature type="compositionally biased region" description="Low complexity" evidence="7">
    <location>
        <begin position="139"/>
        <end position="162"/>
    </location>
</feature>
<dbReference type="InterPro" id="IPR025929">
    <property type="entry name" value="INSIG_fam"/>
</dbReference>
<reference evidence="9 10" key="1">
    <citation type="submission" date="2024-02" db="EMBL/GenBank/DDBJ databases">
        <title>De novo assembly and annotation of 12 fungi associated with fruit tree decline syndrome in Ontario, Canada.</title>
        <authorList>
            <person name="Sulman M."/>
            <person name="Ellouze W."/>
            <person name="Ilyukhin E."/>
        </authorList>
    </citation>
    <scope>NUCLEOTIDE SEQUENCE [LARGE SCALE GENOMIC DNA]</scope>
    <source>
        <strain evidence="9 10">M169</strain>
    </source>
</reference>
<keyword evidence="10" id="KW-1185">Reference proteome</keyword>
<evidence type="ECO:0000256" key="5">
    <source>
        <dbReference type="ARBA" id="ARBA00022989"/>
    </source>
</evidence>
<comment type="similarity">
    <text evidence="2">Belongs to the INSIG family.</text>
</comment>
<feature type="transmembrane region" description="Helical" evidence="8">
    <location>
        <begin position="309"/>
        <end position="326"/>
    </location>
</feature>
<sequence length="406" mass="43638">MSEDGGPHLFRPIPRRPFELGLMSPTPPDDDSAPPSPTSNANANQASLLDPRAFAGPAGDSISRAASYKNLTSSTLAGIYSHNISGYPASDTVYGSEPPDTPWGTGAETPATAARGSVDESIYRLVKDRSSLLKRRRSSALSNRSGHSLLQQQQQQGGSPPQTALSLGLRTAFLFVLGLGYGAILSRLSTEQQWASFPVEGIIRHRYDSAYLACWGVFGVALGSLLPWFDGKWEQAFEKGEEEDEEDFKEEEEEPGTDWALVVRGVGAFVGIVFAIRKVPWASTMQVSMTLAMVNPFLWYLIDRSKSGFLLSAAVAWAGSVILMGFNPDIVPAPSGFSSEFLSRNHTGNGGGEPLMLGGLATQKTIETGIWVLSVLFCSCVCFGNIGRRLALNRSAAGRGRWGGLK</sequence>
<evidence type="ECO:0000256" key="4">
    <source>
        <dbReference type="ARBA" id="ARBA00022824"/>
    </source>
</evidence>
<organism evidence="9 10">
    <name type="scientific">Diaporthe eres</name>
    <name type="common">Phomopsis oblonga</name>
    <dbReference type="NCBI Taxonomy" id="83184"/>
    <lineage>
        <taxon>Eukaryota</taxon>
        <taxon>Fungi</taxon>
        <taxon>Dikarya</taxon>
        <taxon>Ascomycota</taxon>
        <taxon>Pezizomycotina</taxon>
        <taxon>Sordariomycetes</taxon>
        <taxon>Sordariomycetidae</taxon>
        <taxon>Diaporthales</taxon>
        <taxon>Diaporthaceae</taxon>
        <taxon>Diaporthe</taxon>
        <taxon>Diaporthe eres species complex</taxon>
    </lineage>
</organism>
<proteinExistence type="inferred from homology"/>
<dbReference type="PANTHER" id="PTHR15301">
    <property type="entry name" value="INSULIN-INDUCED GENE 1"/>
    <property type="match status" value="1"/>
</dbReference>
<feature type="transmembrane region" description="Helical" evidence="8">
    <location>
        <begin position="368"/>
        <end position="386"/>
    </location>
</feature>
<feature type="region of interest" description="Disordered" evidence="7">
    <location>
        <begin position="134"/>
        <end position="162"/>
    </location>
</feature>
<dbReference type="PANTHER" id="PTHR15301:SF3">
    <property type="entry name" value="PROTEIN NSG1-RELATED"/>
    <property type="match status" value="1"/>
</dbReference>
<dbReference type="Pfam" id="PF07281">
    <property type="entry name" value="INSIG"/>
    <property type="match status" value="1"/>
</dbReference>
<comment type="caution">
    <text evidence="9">The sequence shown here is derived from an EMBL/GenBank/DDBJ whole genome shotgun (WGS) entry which is preliminary data.</text>
</comment>
<evidence type="ECO:0000256" key="8">
    <source>
        <dbReference type="SAM" id="Phobius"/>
    </source>
</evidence>
<accession>A0ABR1PB74</accession>
<keyword evidence="5 8" id="KW-1133">Transmembrane helix</keyword>
<evidence type="ECO:0000256" key="6">
    <source>
        <dbReference type="ARBA" id="ARBA00023136"/>
    </source>
</evidence>
<name>A0ABR1PB74_DIAER</name>
<keyword evidence="3 8" id="KW-0812">Transmembrane</keyword>
<dbReference type="EMBL" id="JAKNSF020000022">
    <property type="protein sequence ID" value="KAK7731600.1"/>
    <property type="molecule type" value="Genomic_DNA"/>
</dbReference>
<feature type="transmembrane region" description="Helical" evidence="8">
    <location>
        <begin position="172"/>
        <end position="190"/>
    </location>
</feature>
<evidence type="ECO:0000313" key="10">
    <source>
        <dbReference type="Proteomes" id="UP001430848"/>
    </source>
</evidence>
<keyword evidence="6 8" id="KW-0472">Membrane</keyword>
<evidence type="ECO:0000256" key="2">
    <source>
        <dbReference type="ARBA" id="ARBA00007475"/>
    </source>
</evidence>
<evidence type="ECO:0000313" key="9">
    <source>
        <dbReference type="EMBL" id="KAK7731600.1"/>
    </source>
</evidence>
<keyword evidence="4" id="KW-0256">Endoplasmic reticulum</keyword>
<evidence type="ECO:0000256" key="1">
    <source>
        <dbReference type="ARBA" id="ARBA00004477"/>
    </source>
</evidence>
<evidence type="ECO:0000256" key="7">
    <source>
        <dbReference type="SAM" id="MobiDB-lite"/>
    </source>
</evidence>
<comment type="subcellular location">
    <subcellularLocation>
        <location evidence="1">Endoplasmic reticulum membrane</location>
        <topology evidence="1">Multi-pass membrane protein</topology>
    </subcellularLocation>
</comment>
<protein>
    <recommendedName>
        <fullName evidence="11">INSIG domain-containing protein</fullName>
    </recommendedName>
</protein>
<feature type="transmembrane region" description="Helical" evidence="8">
    <location>
        <begin position="282"/>
        <end position="302"/>
    </location>
</feature>